<evidence type="ECO:0000256" key="10">
    <source>
        <dbReference type="ARBA" id="ARBA00022884"/>
    </source>
</evidence>
<feature type="domain" description="RRM" evidence="15">
    <location>
        <begin position="216"/>
        <end position="293"/>
    </location>
</feature>
<comment type="caution">
    <text evidence="17">The sequence shown here is derived from an EMBL/GenBank/DDBJ whole genome shotgun (WGS) entry which is preliminary data.</text>
</comment>
<proteinExistence type="inferred from homology"/>
<dbReference type="CDD" id="cd12380">
    <property type="entry name" value="RRM3_I_PABPs"/>
    <property type="match status" value="1"/>
</dbReference>
<keyword evidence="10 13" id="KW-0694">RNA-binding</keyword>
<keyword evidence="7" id="KW-0677">Repeat</keyword>
<dbReference type="GO" id="GO:0006417">
    <property type="term" value="P:regulation of translation"/>
    <property type="evidence" value="ECO:0007669"/>
    <property type="project" value="UniProtKB-KW"/>
</dbReference>
<dbReference type="InterPro" id="IPR002004">
    <property type="entry name" value="PABP_HYD_C"/>
</dbReference>
<dbReference type="FunFam" id="3.30.70.330:FF:000648">
    <property type="entry name" value="Polyadenylate-binding protein"/>
    <property type="match status" value="1"/>
</dbReference>
<comment type="subcellular location">
    <subcellularLocation>
        <location evidence="2 14">Cytoplasm</location>
    </subcellularLocation>
    <subcellularLocation>
        <location evidence="1">Nucleus</location>
    </subcellularLocation>
</comment>
<evidence type="ECO:0000256" key="7">
    <source>
        <dbReference type="ARBA" id="ARBA00022737"/>
    </source>
</evidence>
<dbReference type="FunFam" id="3.30.70.330:FF:000003">
    <property type="entry name" value="Polyadenylate-binding protein"/>
    <property type="match status" value="1"/>
</dbReference>
<evidence type="ECO:0000256" key="9">
    <source>
        <dbReference type="ARBA" id="ARBA00022845"/>
    </source>
</evidence>
<dbReference type="Proteomes" id="UP000823388">
    <property type="component" value="Chromosome 4K"/>
</dbReference>
<dbReference type="InterPro" id="IPR045305">
    <property type="entry name" value="RRM2_I_PABPs"/>
</dbReference>
<evidence type="ECO:0000256" key="2">
    <source>
        <dbReference type="ARBA" id="ARBA00004496"/>
    </source>
</evidence>
<protein>
    <recommendedName>
        <fullName evidence="14">Polyadenylate-binding protein</fullName>
        <shortName evidence="14">PABP</shortName>
    </recommendedName>
</protein>
<dbReference type="GO" id="GO:0005737">
    <property type="term" value="C:cytoplasm"/>
    <property type="evidence" value="ECO:0007669"/>
    <property type="project" value="UniProtKB-SubCell"/>
</dbReference>
<dbReference type="PANTHER" id="PTHR24012">
    <property type="entry name" value="RNA BINDING PROTEIN"/>
    <property type="match status" value="1"/>
</dbReference>
<keyword evidence="5 14" id="KW-0963">Cytoplasm</keyword>
<organism evidence="17 18">
    <name type="scientific">Panicum virgatum</name>
    <name type="common">Blackwell switchgrass</name>
    <dbReference type="NCBI Taxonomy" id="38727"/>
    <lineage>
        <taxon>Eukaryota</taxon>
        <taxon>Viridiplantae</taxon>
        <taxon>Streptophyta</taxon>
        <taxon>Embryophyta</taxon>
        <taxon>Tracheophyta</taxon>
        <taxon>Spermatophyta</taxon>
        <taxon>Magnoliopsida</taxon>
        <taxon>Liliopsida</taxon>
        <taxon>Poales</taxon>
        <taxon>Poaceae</taxon>
        <taxon>PACMAD clade</taxon>
        <taxon>Panicoideae</taxon>
        <taxon>Panicodae</taxon>
        <taxon>Paniceae</taxon>
        <taxon>Panicinae</taxon>
        <taxon>Panicum</taxon>
        <taxon>Panicum sect. Hiantes</taxon>
    </lineage>
</organism>
<comment type="function">
    <text evidence="12">Binds the poly(A) tail of mRNA. Appears to be an important mediator of the multiple roles of the poly(A) tail in mRNA biogenesis, stability and translation.</text>
</comment>
<dbReference type="GO" id="GO:0006397">
    <property type="term" value="P:mRNA processing"/>
    <property type="evidence" value="ECO:0007669"/>
    <property type="project" value="UniProtKB-KW"/>
</dbReference>
<keyword evidence="9" id="KW-0810">Translation regulation</keyword>
<dbReference type="Pfam" id="PF00658">
    <property type="entry name" value="MLLE"/>
    <property type="match status" value="1"/>
</dbReference>
<evidence type="ECO:0000313" key="17">
    <source>
        <dbReference type="EMBL" id="KAG2612554.1"/>
    </source>
</evidence>
<dbReference type="EMBL" id="CM029043">
    <property type="protein sequence ID" value="KAG2612554.1"/>
    <property type="molecule type" value="Genomic_DNA"/>
</dbReference>
<evidence type="ECO:0000259" key="16">
    <source>
        <dbReference type="PROSITE" id="PS51309"/>
    </source>
</evidence>
<evidence type="ECO:0000256" key="6">
    <source>
        <dbReference type="ARBA" id="ARBA00022664"/>
    </source>
</evidence>
<dbReference type="FunFam" id="3.30.70.330:FF:000651">
    <property type="entry name" value="Poly(A) binding protein cytoplasmic 1 like"/>
    <property type="match status" value="1"/>
</dbReference>
<dbReference type="Pfam" id="PF00076">
    <property type="entry name" value="RRM_1"/>
    <property type="match status" value="4"/>
</dbReference>
<evidence type="ECO:0000256" key="5">
    <source>
        <dbReference type="ARBA" id="ARBA00022490"/>
    </source>
</evidence>
<keyword evidence="4" id="KW-0813">Transport</keyword>
<gene>
    <name evidence="17" type="ORF">PVAP13_4KG298100</name>
</gene>
<evidence type="ECO:0000256" key="3">
    <source>
        <dbReference type="ARBA" id="ARBA00008557"/>
    </source>
</evidence>
<dbReference type="SMART" id="SM00517">
    <property type="entry name" value="PolyA"/>
    <property type="match status" value="1"/>
</dbReference>
<dbReference type="InterPro" id="IPR003954">
    <property type="entry name" value="RRM_euk-type"/>
</dbReference>
<keyword evidence="11" id="KW-0539">Nucleus</keyword>
<dbReference type="FunFam" id="3.30.70.330:FF:000520">
    <property type="entry name" value="Polyadenylate-binding protein"/>
    <property type="match status" value="1"/>
</dbReference>
<dbReference type="GO" id="GO:0003723">
    <property type="term" value="F:RNA binding"/>
    <property type="evidence" value="ECO:0007669"/>
    <property type="project" value="UniProtKB-UniRule"/>
</dbReference>
<keyword evidence="6" id="KW-0507">mRNA processing</keyword>
<dbReference type="Gene3D" id="3.30.70.330">
    <property type="match status" value="4"/>
</dbReference>
<feature type="domain" description="RRM" evidence="15">
    <location>
        <begin position="41"/>
        <end position="119"/>
    </location>
</feature>
<dbReference type="SUPFAM" id="SSF54928">
    <property type="entry name" value="RNA-binding domain, RBD"/>
    <property type="match status" value="3"/>
</dbReference>
<sequence length="626" mass="67155">MAAPPAAAAAATIAAAESPAVPAAGAGSPAAAALPAVASMASLYVGDLAASVDEPLLVEFFSQVAPVATVRVCRDTVSGGSLGYGYVNFHSRQDAVRALEALNFAPLNGKNIRLMFSNRDPSIRKSGRANLFVKNLEASIDSKNLYDMFSSFGTILSCKVATDPSTGQSKGYGFVQYESEESAQDAINQLNGMLADGRKIFVGLHMRRQNREVKFTNLYIKNLPTEFTDDDLRQEFAPFGEITSAVVMRHSDGASKCFGFVNFEKPECAAEAVQKLNGKSMDDKVLYVGRAQKKEERQAELQAKFQQGSCGKVEKPHQGINLYLKNIDDSISNEELKKLFEEFGEITTVMVDSKGRSKGSGFVSFTTAEAGHSAINAMNGKMVANKPLYVGLHQPKDQRRAMLTAHFAQRSLAVAAAPYAAPQQVYFGHPAPGQFPPQAAVFGFPQHLVPGMGPGAPVMMPHNMQRLMHPGQRIGARHGAMSPQMYRQQHQMMILPNANQGVRYMPNARIGAYLAMLPQGFPSAMPSLQQQDGSSLTGALASASPADQQKMLGNKLYPLVEQLDPAQAGKVTGMLLEMDKLEILHLLESPEALRAKVSEAIVVLQRSQAGASADPAPAVAAPSPDA</sequence>
<dbReference type="InterPro" id="IPR035979">
    <property type="entry name" value="RBD_domain_sf"/>
</dbReference>
<dbReference type="PROSITE" id="PS50102">
    <property type="entry name" value="RRM"/>
    <property type="match status" value="4"/>
</dbReference>
<evidence type="ECO:0000256" key="8">
    <source>
        <dbReference type="ARBA" id="ARBA00022816"/>
    </source>
</evidence>
<dbReference type="SUPFAM" id="SSF63570">
    <property type="entry name" value="PABC (PABP) domain"/>
    <property type="match status" value="1"/>
</dbReference>
<comment type="similarity">
    <text evidence="3 14">Belongs to the polyadenylate-binding protein type-1 family.</text>
</comment>
<feature type="domain" description="PABC" evidence="16">
    <location>
        <begin position="532"/>
        <end position="609"/>
    </location>
</feature>
<feature type="domain" description="RRM" evidence="15">
    <location>
        <begin position="129"/>
        <end position="207"/>
    </location>
</feature>
<keyword evidence="18" id="KW-1185">Reference proteome</keyword>
<evidence type="ECO:0000256" key="4">
    <source>
        <dbReference type="ARBA" id="ARBA00022448"/>
    </source>
</evidence>
<feature type="domain" description="RRM" evidence="15">
    <location>
        <begin position="320"/>
        <end position="395"/>
    </location>
</feature>
<dbReference type="PROSITE" id="PS51309">
    <property type="entry name" value="PABC"/>
    <property type="match status" value="1"/>
</dbReference>
<dbReference type="InterPro" id="IPR006515">
    <property type="entry name" value="PABP_1234"/>
</dbReference>
<evidence type="ECO:0000256" key="14">
    <source>
        <dbReference type="RuleBase" id="RU362004"/>
    </source>
</evidence>
<dbReference type="SMART" id="SM00361">
    <property type="entry name" value="RRM_1"/>
    <property type="match status" value="3"/>
</dbReference>
<dbReference type="Gene3D" id="1.10.1900.10">
    <property type="entry name" value="c-terminal domain of poly(a) binding protein"/>
    <property type="match status" value="1"/>
</dbReference>
<evidence type="ECO:0000256" key="11">
    <source>
        <dbReference type="ARBA" id="ARBA00023242"/>
    </source>
</evidence>
<accession>A0A8T0TV07</accession>
<dbReference type="NCBIfam" id="TIGR01628">
    <property type="entry name" value="PABP-1234"/>
    <property type="match status" value="1"/>
</dbReference>
<name>A0A8T0TV07_PANVG</name>
<keyword evidence="8" id="KW-0509">mRNA transport</keyword>
<dbReference type="InterPro" id="IPR000504">
    <property type="entry name" value="RRM_dom"/>
</dbReference>
<evidence type="ECO:0000256" key="13">
    <source>
        <dbReference type="PROSITE-ProRule" id="PRU00176"/>
    </source>
</evidence>
<evidence type="ECO:0000313" key="18">
    <source>
        <dbReference type="Proteomes" id="UP000823388"/>
    </source>
</evidence>
<evidence type="ECO:0000256" key="1">
    <source>
        <dbReference type="ARBA" id="ARBA00004123"/>
    </source>
</evidence>
<dbReference type="SMART" id="SM00360">
    <property type="entry name" value="RRM"/>
    <property type="match status" value="4"/>
</dbReference>
<dbReference type="GO" id="GO:0051028">
    <property type="term" value="P:mRNA transport"/>
    <property type="evidence" value="ECO:0007669"/>
    <property type="project" value="UniProtKB-KW"/>
</dbReference>
<evidence type="ECO:0000256" key="12">
    <source>
        <dbReference type="ARBA" id="ARBA00054110"/>
    </source>
</evidence>
<dbReference type="CDD" id="cd12379">
    <property type="entry name" value="RRM2_I_PABPs"/>
    <property type="match status" value="1"/>
</dbReference>
<dbReference type="InterPro" id="IPR012677">
    <property type="entry name" value="Nucleotide-bd_a/b_plait_sf"/>
</dbReference>
<evidence type="ECO:0000259" key="15">
    <source>
        <dbReference type="PROSITE" id="PS50102"/>
    </source>
</evidence>
<dbReference type="InterPro" id="IPR036053">
    <property type="entry name" value="PABP-dom"/>
</dbReference>
<dbReference type="OrthoDB" id="19742at2759"/>
<dbReference type="AlphaFoldDB" id="A0A8T0TV07"/>
<dbReference type="GO" id="GO:0005634">
    <property type="term" value="C:nucleus"/>
    <property type="evidence" value="ECO:0007669"/>
    <property type="project" value="UniProtKB-SubCell"/>
</dbReference>
<reference evidence="17 18" key="1">
    <citation type="submission" date="2020-05" db="EMBL/GenBank/DDBJ databases">
        <title>WGS assembly of Panicum virgatum.</title>
        <authorList>
            <person name="Lovell J.T."/>
            <person name="Jenkins J."/>
            <person name="Shu S."/>
            <person name="Juenger T.E."/>
            <person name="Schmutz J."/>
        </authorList>
    </citation>
    <scope>NUCLEOTIDE SEQUENCE [LARGE SCALE GENOMIC DNA]</scope>
    <source>
        <strain evidence="18">cv. AP13</strain>
    </source>
</reference>